<feature type="compositionally biased region" description="Gly residues" evidence="1">
    <location>
        <begin position="112"/>
        <end position="123"/>
    </location>
</feature>
<dbReference type="Proteomes" id="UP001232750">
    <property type="component" value="Unassembled WGS sequence"/>
</dbReference>
<evidence type="ECO:0000313" key="2">
    <source>
        <dbReference type="EMBL" id="MDJ1651224.1"/>
    </source>
</evidence>
<feature type="region of interest" description="Disordered" evidence="1">
    <location>
        <begin position="80"/>
        <end position="158"/>
    </location>
</feature>
<feature type="compositionally biased region" description="Basic residues" evidence="1">
    <location>
        <begin position="144"/>
        <end position="158"/>
    </location>
</feature>
<reference evidence="2 3" key="1">
    <citation type="submission" date="2023-05" db="EMBL/GenBank/DDBJ databases">
        <title>Gordonibacter KGMB12511T sp. nov., isolated from faeces of healthy Korean.</title>
        <authorList>
            <person name="Kim H.S."/>
            <person name="Kim J.-S."/>
            <person name="Suh M.K."/>
            <person name="Eom M.K."/>
            <person name="Do H.E."/>
            <person name="Lee J.-S."/>
        </authorList>
    </citation>
    <scope>NUCLEOTIDE SEQUENCE [LARGE SCALE GENOMIC DNA]</scope>
    <source>
        <strain evidence="2 3">KGMB12511</strain>
    </source>
</reference>
<keyword evidence="3" id="KW-1185">Reference proteome</keyword>
<organism evidence="2 3">
    <name type="scientific">Gordonibacter faecis</name>
    <dbReference type="NCBI Taxonomy" id="3047475"/>
    <lineage>
        <taxon>Bacteria</taxon>
        <taxon>Bacillati</taxon>
        <taxon>Actinomycetota</taxon>
        <taxon>Coriobacteriia</taxon>
        <taxon>Eggerthellales</taxon>
        <taxon>Eggerthellaceae</taxon>
        <taxon>Gordonibacter</taxon>
    </lineage>
</organism>
<feature type="compositionally biased region" description="Low complexity" evidence="1">
    <location>
        <begin position="98"/>
        <end position="111"/>
    </location>
</feature>
<feature type="compositionally biased region" description="Gly residues" evidence="1">
    <location>
        <begin position="87"/>
        <end position="97"/>
    </location>
</feature>
<sequence length="158" mass="17086">MKYRKTYVDVVARIDEDGKVTPLSIRWRDGRVFEIDRVIDVIRRASTRVGGTGLRYTVSVNGREKYLFFEDPRWFVEEVVPEDSEGAAGGAGAGAGATGAQPGARTRPAAGGLSGLTAGGSPGAGFAERAAHHLRDALGYNSRRPLRHPTRRKPPKGR</sequence>
<evidence type="ECO:0000256" key="1">
    <source>
        <dbReference type="SAM" id="MobiDB-lite"/>
    </source>
</evidence>
<comment type="caution">
    <text evidence="2">The sequence shown here is derived from an EMBL/GenBank/DDBJ whole genome shotgun (WGS) entry which is preliminary data.</text>
</comment>
<gene>
    <name evidence="2" type="ORF">QNJ86_10465</name>
</gene>
<evidence type="ECO:0000313" key="3">
    <source>
        <dbReference type="Proteomes" id="UP001232750"/>
    </source>
</evidence>
<dbReference type="EMBL" id="JASJEU010000020">
    <property type="protein sequence ID" value="MDJ1651224.1"/>
    <property type="molecule type" value="Genomic_DNA"/>
</dbReference>
<name>A0ABT7DNU8_9ACTN</name>
<accession>A0ABT7DNU8</accession>
<proteinExistence type="predicted"/>
<dbReference type="RefSeq" id="WP_283832569.1">
    <property type="nucleotide sequence ID" value="NZ_JASJEU010000020.1"/>
</dbReference>
<protein>
    <submittedName>
        <fullName evidence="2">Uncharacterized protein</fullName>
    </submittedName>
</protein>